<gene>
    <name evidence="1" type="ORF">SAMN04489752_3131</name>
</gene>
<dbReference type="EMBL" id="LT629766">
    <property type="protein sequence ID" value="SDT01932.1"/>
    <property type="molecule type" value="Genomic_DNA"/>
</dbReference>
<evidence type="ECO:0000313" key="2">
    <source>
        <dbReference type="Proteomes" id="UP000199597"/>
    </source>
</evidence>
<evidence type="ECO:0000313" key="1">
    <source>
        <dbReference type="EMBL" id="SDT01932.1"/>
    </source>
</evidence>
<dbReference type="RefSeq" id="WP_157689159.1">
    <property type="nucleotide sequence ID" value="NZ_LT629766.1"/>
</dbReference>
<proteinExistence type="predicted"/>
<dbReference type="OrthoDB" id="9826377at2"/>
<accession>A0A1H1WY87</accession>
<dbReference type="AlphaFoldDB" id="A0A1H1WY87"/>
<dbReference type="Proteomes" id="UP000199597">
    <property type="component" value="Chromosome I"/>
</dbReference>
<reference evidence="2" key="1">
    <citation type="submission" date="2016-10" db="EMBL/GenBank/DDBJ databases">
        <authorList>
            <person name="Varghese N."/>
            <person name="Submissions S."/>
        </authorList>
    </citation>
    <scope>NUCLEOTIDE SEQUENCE [LARGE SCALE GENOMIC DNA]</scope>
    <source>
        <strain evidence="2">DSM 23676</strain>
    </source>
</reference>
<organism evidence="1 2">
    <name type="scientific">Brevibacterium siliguriense</name>
    <dbReference type="NCBI Taxonomy" id="1136497"/>
    <lineage>
        <taxon>Bacteria</taxon>
        <taxon>Bacillati</taxon>
        <taxon>Actinomycetota</taxon>
        <taxon>Actinomycetes</taxon>
        <taxon>Micrococcales</taxon>
        <taxon>Brevibacteriaceae</taxon>
        <taxon>Brevibacterium</taxon>
    </lineage>
</organism>
<protein>
    <submittedName>
        <fullName evidence="1">Uncharacterized protein</fullName>
    </submittedName>
</protein>
<keyword evidence="2" id="KW-1185">Reference proteome</keyword>
<name>A0A1H1WY87_9MICO</name>
<sequence>MKAQAWTNEHSAVRALTALGITHPEEFGEILGDCIGTELGPVDPASMRREDKHTDLHFSTKSGLDVYVEAKIDDFVSVEQLDTYSFEFSEAIAVVLVPSLQAPDVQAVLKERPSVRAIAWGELLARLTEVNPLAEQLAADIDRLAQLPGSKARIRKLLSEASSKSKHPAEVLVKQAHTGRRFPCLDITVQGTWVFGQVEANRDAQRSPRFHVTIGFKVDDDDVSNPESNQRMHDALSAAWDEAERLEAQRGVPLSRHGSRSPQQETFGMDAPYQARGFRGSHVGFVTQATEHPAEALEWAVELAVEFARISQRVWAPSDT</sequence>